<gene>
    <name evidence="1" type="ORF">SO802_001234</name>
</gene>
<accession>A0AAW2DXS7</accession>
<protein>
    <submittedName>
        <fullName evidence="1">Uncharacterized protein</fullName>
    </submittedName>
</protein>
<dbReference type="AlphaFoldDB" id="A0AAW2DXS7"/>
<name>A0AAW2DXS7_9ROSI</name>
<evidence type="ECO:0000313" key="2">
    <source>
        <dbReference type="Proteomes" id="UP001459277"/>
    </source>
</evidence>
<reference evidence="1 2" key="1">
    <citation type="submission" date="2024-01" db="EMBL/GenBank/DDBJ databases">
        <title>A telomere-to-telomere, gap-free genome of sweet tea (Lithocarpus litseifolius).</title>
        <authorList>
            <person name="Zhou J."/>
        </authorList>
    </citation>
    <scope>NUCLEOTIDE SEQUENCE [LARGE SCALE GENOMIC DNA]</scope>
    <source>
        <strain evidence="1">Zhou-2022a</strain>
        <tissue evidence="1">Leaf</tissue>
    </source>
</reference>
<proteinExistence type="predicted"/>
<organism evidence="1 2">
    <name type="scientific">Lithocarpus litseifolius</name>
    <dbReference type="NCBI Taxonomy" id="425828"/>
    <lineage>
        <taxon>Eukaryota</taxon>
        <taxon>Viridiplantae</taxon>
        <taxon>Streptophyta</taxon>
        <taxon>Embryophyta</taxon>
        <taxon>Tracheophyta</taxon>
        <taxon>Spermatophyta</taxon>
        <taxon>Magnoliopsida</taxon>
        <taxon>eudicotyledons</taxon>
        <taxon>Gunneridae</taxon>
        <taxon>Pentapetalae</taxon>
        <taxon>rosids</taxon>
        <taxon>fabids</taxon>
        <taxon>Fagales</taxon>
        <taxon>Fagaceae</taxon>
        <taxon>Lithocarpus</taxon>
    </lineage>
</organism>
<dbReference type="EMBL" id="JAZDWU010000001">
    <property type="protein sequence ID" value="KAL0014165.1"/>
    <property type="molecule type" value="Genomic_DNA"/>
</dbReference>
<comment type="caution">
    <text evidence="1">The sequence shown here is derived from an EMBL/GenBank/DDBJ whole genome shotgun (WGS) entry which is preliminary data.</text>
</comment>
<evidence type="ECO:0000313" key="1">
    <source>
        <dbReference type="EMBL" id="KAL0014165.1"/>
    </source>
</evidence>
<dbReference type="Proteomes" id="UP001459277">
    <property type="component" value="Unassembled WGS sequence"/>
</dbReference>
<sequence>MSLGLIIGRAGKKKKKKRTCKRRGSAAGRRRHWTAWDEGIGRRGTETWIGDVGRLGAWVGLGITLGSAWAGDVEAGGGIGFGEAGGGIGFGEIGDGAWDGSAEQIGDDELTGKLRDEGDEGAGRPGWSCDHLGLYVKPPVLLSLPTLDKKSILATSTHSLSSSLTPPCIHLCLPPRTTASAPSFAEISLVKTNSTTQNFSRCVKPIPDK</sequence>
<keyword evidence="2" id="KW-1185">Reference proteome</keyword>